<reference evidence="2 3" key="1">
    <citation type="submission" date="2019-12" db="EMBL/GenBank/DDBJ databases">
        <title>Draft genome sequence of the ascomycete Xylaria multiplex DSM 110363.</title>
        <authorList>
            <person name="Buettner E."/>
            <person name="Kellner H."/>
        </authorList>
    </citation>
    <scope>NUCLEOTIDE SEQUENCE [LARGE SCALE GENOMIC DNA]</scope>
    <source>
        <strain evidence="2 3">DSM 110363</strain>
    </source>
</reference>
<feature type="transmembrane region" description="Helical" evidence="1">
    <location>
        <begin position="36"/>
        <end position="53"/>
    </location>
</feature>
<keyword evidence="1" id="KW-1133">Transmembrane helix</keyword>
<feature type="transmembrane region" description="Helical" evidence="1">
    <location>
        <begin position="6"/>
        <end position="24"/>
    </location>
</feature>
<sequence length="298" mass="33554">MLSVKYHITYWAAAVWAVAIYRLLALCPLCVTGFRLFIGPLAAYTTYASLKWHRHGNKTTELTLYTHQALVACLLVALGSVTDYFQLPNEDIPKPMALLHVLSAFVTVGVLESIRQNRRDIEPASFRLVQSGPRTELRDGPWRHMPAYLVSILVCDVILFGILLAMDWVLRKMGGMSLRHIVPYWGWEDMQYPGRLGSAVVAHYLGGPFADMAETIYYALCRAFIPHLAGPGGWMPKPGPLLIPIFPFFSPNLEVCKYAFFWLPRMMLPRDQPRDGAPLHGPRWAVITIGLLKVLAGY</sequence>
<dbReference type="EMBL" id="WUBL01000165">
    <property type="protein sequence ID" value="KAF2964132.1"/>
    <property type="molecule type" value="Genomic_DNA"/>
</dbReference>
<evidence type="ECO:0000256" key="1">
    <source>
        <dbReference type="SAM" id="Phobius"/>
    </source>
</evidence>
<evidence type="ECO:0000313" key="2">
    <source>
        <dbReference type="EMBL" id="KAF2964132.1"/>
    </source>
</evidence>
<evidence type="ECO:0000313" key="3">
    <source>
        <dbReference type="Proteomes" id="UP000481858"/>
    </source>
</evidence>
<keyword evidence="3" id="KW-1185">Reference proteome</keyword>
<dbReference type="OrthoDB" id="4961272at2759"/>
<dbReference type="InParanoid" id="A0A7C8MGP1"/>
<dbReference type="Proteomes" id="UP000481858">
    <property type="component" value="Unassembled WGS sequence"/>
</dbReference>
<proteinExistence type="predicted"/>
<feature type="transmembrane region" description="Helical" evidence="1">
    <location>
        <begin position="65"/>
        <end position="85"/>
    </location>
</feature>
<name>A0A7C8MGP1_9PEZI</name>
<accession>A0A7C8MGP1</accession>
<keyword evidence="1" id="KW-0472">Membrane</keyword>
<organism evidence="2 3">
    <name type="scientific">Xylaria multiplex</name>
    <dbReference type="NCBI Taxonomy" id="323545"/>
    <lineage>
        <taxon>Eukaryota</taxon>
        <taxon>Fungi</taxon>
        <taxon>Dikarya</taxon>
        <taxon>Ascomycota</taxon>
        <taxon>Pezizomycotina</taxon>
        <taxon>Sordariomycetes</taxon>
        <taxon>Xylariomycetidae</taxon>
        <taxon>Xylariales</taxon>
        <taxon>Xylariaceae</taxon>
        <taxon>Xylaria</taxon>
    </lineage>
</organism>
<comment type="caution">
    <text evidence="2">The sequence shown here is derived from an EMBL/GenBank/DDBJ whole genome shotgun (WGS) entry which is preliminary data.</text>
</comment>
<keyword evidence="1" id="KW-0812">Transmembrane</keyword>
<gene>
    <name evidence="2" type="ORF">GQX73_g9441</name>
</gene>
<feature type="transmembrane region" description="Helical" evidence="1">
    <location>
        <begin position="97"/>
        <end position="114"/>
    </location>
</feature>
<feature type="transmembrane region" description="Helical" evidence="1">
    <location>
        <begin position="147"/>
        <end position="170"/>
    </location>
</feature>
<dbReference type="AlphaFoldDB" id="A0A7C8MGP1"/>
<protein>
    <submittedName>
        <fullName evidence="2">Uncharacterized protein</fullName>
    </submittedName>
</protein>